<dbReference type="InterPro" id="IPR013783">
    <property type="entry name" value="Ig-like_fold"/>
</dbReference>
<evidence type="ECO:0000313" key="3">
    <source>
        <dbReference type="Proteomes" id="UP001153404"/>
    </source>
</evidence>
<dbReference type="EMBL" id="JAPDIA010000003">
    <property type="protein sequence ID" value="MDG0810119.1"/>
    <property type="molecule type" value="Genomic_DNA"/>
</dbReference>
<accession>A0A9X4QT85</accession>
<dbReference type="Proteomes" id="UP001153404">
    <property type="component" value="Unassembled WGS sequence"/>
</dbReference>
<feature type="domain" description="Beta-mannosidase Ig-fold" evidence="1">
    <location>
        <begin position="31"/>
        <end position="84"/>
    </location>
</feature>
<dbReference type="InterPro" id="IPR041625">
    <property type="entry name" value="Beta-mannosidase_Ig"/>
</dbReference>
<keyword evidence="3" id="KW-1185">Reference proteome</keyword>
<evidence type="ECO:0000313" key="2">
    <source>
        <dbReference type="EMBL" id="MDG0810119.1"/>
    </source>
</evidence>
<dbReference type="AlphaFoldDB" id="A0A9X4QT85"/>
<proteinExistence type="predicted"/>
<dbReference type="SUPFAM" id="SSF49303">
    <property type="entry name" value="beta-Galactosidase/glucuronidase domain"/>
    <property type="match status" value="1"/>
</dbReference>
<gene>
    <name evidence="2" type="ORF">OMP40_12745</name>
</gene>
<comment type="caution">
    <text evidence="2">The sequence shown here is derived from an EMBL/GenBank/DDBJ whole genome shotgun (WGS) entry which is preliminary data.</text>
</comment>
<evidence type="ECO:0000259" key="1">
    <source>
        <dbReference type="Pfam" id="PF17753"/>
    </source>
</evidence>
<organism evidence="2 3">
    <name type="scientific">Cohnella rhizosphaerae</name>
    <dbReference type="NCBI Taxonomy" id="1457232"/>
    <lineage>
        <taxon>Bacteria</taxon>
        <taxon>Bacillati</taxon>
        <taxon>Bacillota</taxon>
        <taxon>Bacilli</taxon>
        <taxon>Bacillales</taxon>
        <taxon>Paenibacillaceae</taxon>
        <taxon>Cohnella</taxon>
    </lineage>
</organism>
<reference evidence="2" key="1">
    <citation type="submission" date="2022-10" db="EMBL/GenBank/DDBJ databases">
        <title>Comparative genomic analysis of Cohnella hashimotonis sp. nov., isolated from the International Space Station.</title>
        <authorList>
            <person name="Simpson A."/>
            <person name="Venkateswaran K."/>
        </authorList>
    </citation>
    <scope>NUCLEOTIDE SEQUENCE</scope>
    <source>
        <strain evidence="2">DSM 28161</strain>
    </source>
</reference>
<name>A0A9X4QT85_9BACL</name>
<sequence>MFARSARDDVYDNHFFFAEQKELRFSPCRLQVSYEERPEGMLVAIETDTFARFVKLECPIDHTMFSDNYFNLLPGERRTVLATNRKGAAFAPGDISVGALNAPKNRT</sequence>
<protein>
    <recommendedName>
        <fullName evidence="1">Beta-mannosidase Ig-fold domain-containing protein</fullName>
    </recommendedName>
</protein>
<dbReference type="Gene3D" id="2.60.40.10">
    <property type="entry name" value="Immunoglobulins"/>
    <property type="match status" value="1"/>
</dbReference>
<dbReference type="Pfam" id="PF17753">
    <property type="entry name" value="Ig_mannosidase"/>
    <property type="match status" value="1"/>
</dbReference>
<dbReference type="InterPro" id="IPR036156">
    <property type="entry name" value="Beta-gal/glucu_dom_sf"/>
</dbReference>